<feature type="compositionally biased region" description="Low complexity" evidence="1">
    <location>
        <begin position="35"/>
        <end position="45"/>
    </location>
</feature>
<feature type="compositionally biased region" description="Acidic residues" evidence="1">
    <location>
        <begin position="78"/>
        <end position="92"/>
    </location>
</feature>
<name>A0A8T1NMF9_CARIL</name>
<evidence type="ECO:0000256" key="1">
    <source>
        <dbReference type="SAM" id="MobiDB-lite"/>
    </source>
</evidence>
<protein>
    <submittedName>
        <fullName evidence="2">Uncharacterized protein</fullName>
    </submittedName>
</protein>
<feature type="compositionally biased region" description="Polar residues" evidence="1">
    <location>
        <begin position="46"/>
        <end position="62"/>
    </location>
</feature>
<dbReference type="Proteomes" id="UP000811609">
    <property type="component" value="Chromosome 13"/>
</dbReference>
<reference evidence="2" key="1">
    <citation type="submission" date="2020-12" db="EMBL/GenBank/DDBJ databases">
        <title>WGS assembly of Carya illinoinensis cv. Pawnee.</title>
        <authorList>
            <person name="Platts A."/>
            <person name="Shu S."/>
            <person name="Wright S."/>
            <person name="Barry K."/>
            <person name="Edger P."/>
            <person name="Pires J.C."/>
            <person name="Schmutz J."/>
        </authorList>
    </citation>
    <scope>NUCLEOTIDE SEQUENCE</scope>
    <source>
        <tissue evidence="2">Leaf</tissue>
    </source>
</reference>
<organism evidence="2 3">
    <name type="scientific">Carya illinoinensis</name>
    <name type="common">Pecan</name>
    <dbReference type="NCBI Taxonomy" id="32201"/>
    <lineage>
        <taxon>Eukaryota</taxon>
        <taxon>Viridiplantae</taxon>
        <taxon>Streptophyta</taxon>
        <taxon>Embryophyta</taxon>
        <taxon>Tracheophyta</taxon>
        <taxon>Spermatophyta</taxon>
        <taxon>Magnoliopsida</taxon>
        <taxon>eudicotyledons</taxon>
        <taxon>Gunneridae</taxon>
        <taxon>Pentapetalae</taxon>
        <taxon>rosids</taxon>
        <taxon>fabids</taxon>
        <taxon>Fagales</taxon>
        <taxon>Juglandaceae</taxon>
        <taxon>Carya</taxon>
    </lineage>
</organism>
<evidence type="ECO:0000313" key="2">
    <source>
        <dbReference type="EMBL" id="KAG6631555.1"/>
    </source>
</evidence>
<feature type="region of interest" description="Disordered" evidence="1">
    <location>
        <begin position="35"/>
        <end position="98"/>
    </location>
</feature>
<keyword evidence="3" id="KW-1185">Reference proteome</keyword>
<gene>
    <name evidence="2" type="ORF">CIPAW_13G099100</name>
</gene>
<comment type="caution">
    <text evidence="2">The sequence shown here is derived from an EMBL/GenBank/DDBJ whole genome shotgun (WGS) entry which is preliminary data.</text>
</comment>
<sequence>MAARYSVYPPIPAAEYYSALMQAYLDQLQVDLRRQWQQQRSQSTQDEANQAESFVTVQEISPSSRSTTADSASSSSRDDEEAVTSDLTEDEAEKDRSTSIVVSMLAELGIYVSDDEI</sequence>
<proteinExistence type="predicted"/>
<accession>A0A8T1NMF9</accession>
<dbReference type="AlphaFoldDB" id="A0A8T1NMF9"/>
<feature type="compositionally biased region" description="Low complexity" evidence="1">
    <location>
        <begin position="63"/>
        <end position="75"/>
    </location>
</feature>
<dbReference type="EMBL" id="CM031821">
    <property type="protein sequence ID" value="KAG6631555.1"/>
    <property type="molecule type" value="Genomic_DNA"/>
</dbReference>
<evidence type="ECO:0000313" key="3">
    <source>
        <dbReference type="Proteomes" id="UP000811609"/>
    </source>
</evidence>